<sequence>MNEQAAKPAAPTIDFPAQVSEQAMGRVLLEGKCLNGAIVKVLNRDGSVLATARVVGGNRGGE</sequence>
<evidence type="ECO:0000313" key="2">
    <source>
        <dbReference type="Proteomes" id="UP001259420"/>
    </source>
</evidence>
<proteinExistence type="predicted"/>
<accession>A0ACC6JK09</accession>
<dbReference type="Proteomes" id="UP001259420">
    <property type="component" value="Unassembled WGS sequence"/>
</dbReference>
<dbReference type="EMBL" id="JAVDSD010000003">
    <property type="protein sequence ID" value="MDR6606878.1"/>
    <property type="molecule type" value="Genomic_DNA"/>
</dbReference>
<comment type="caution">
    <text evidence="1">The sequence shown here is derived from an EMBL/GenBank/DDBJ whole genome shotgun (WGS) entry which is preliminary data.</text>
</comment>
<gene>
    <name evidence="1" type="ORF">J2X87_001944</name>
</gene>
<organism evidence="1 2">
    <name type="scientific">Pseudomonas synxantha</name>
    <dbReference type="NCBI Taxonomy" id="47883"/>
    <lineage>
        <taxon>Bacteria</taxon>
        <taxon>Pseudomonadati</taxon>
        <taxon>Pseudomonadota</taxon>
        <taxon>Gammaproteobacteria</taxon>
        <taxon>Pseudomonadales</taxon>
        <taxon>Pseudomonadaceae</taxon>
        <taxon>Pseudomonas</taxon>
    </lineage>
</organism>
<evidence type="ECO:0000313" key="1">
    <source>
        <dbReference type="EMBL" id="MDR6606878.1"/>
    </source>
</evidence>
<reference evidence="1" key="1">
    <citation type="submission" date="2023-07" db="EMBL/GenBank/DDBJ databases">
        <title>Sorghum-associated microbial communities from plants grown in Nebraska, USA.</title>
        <authorList>
            <person name="Schachtman D."/>
        </authorList>
    </citation>
    <scope>NUCLEOTIDE SEQUENCE</scope>
    <source>
        <strain evidence="1">BE46</strain>
    </source>
</reference>
<name>A0ACC6JK09_9PSED</name>
<keyword evidence="2" id="KW-1185">Reference proteome</keyword>
<protein>
    <submittedName>
        <fullName evidence="1">Uncharacterized protein</fullName>
    </submittedName>
</protein>